<gene>
    <name evidence="2" type="ORF">NBRC110019_32520</name>
</gene>
<dbReference type="AlphaFoldDB" id="A0A9W6B950"/>
<feature type="domain" description="DUF6705" evidence="1">
    <location>
        <begin position="1"/>
        <end position="136"/>
    </location>
</feature>
<accession>A0A9W6B950</accession>
<dbReference type="Pfam" id="PF20448">
    <property type="entry name" value="DUF6705"/>
    <property type="match status" value="1"/>
</dbReference>
<comment type="caution">
    <text evidence="2">The sequence shown here is derived from an EMBL/GenBank/DDBJ whole genome shotgun (WGS) entry which is preliminary data.</text>
</comment>
<protein>
    <recommendedName>
        <fullName evidence="1">DUF6705 domain-containing protein</fullName>
    </recommendedName>
</protein>
<dbReference type="InterPro" id="IPR046551">
    <property type="entry name" value="DUF6705"/>
</dbReference>
<dbReference type="Proteomes" id="UP001143545">
    <property type="component" value="Unassembled WGS sequence"/>
</dbReference>
<dbReference type="EMBL" id="BRVP01000062">
    <property type="protein sequence ID" value="GLB54210.1"/>
    <property type="molecule type" value="Genomic_DNA"/>
</dbReference>
<keyword evidence="3" id="KW-1185">Reference proteome</keyword>
<name>A0A9W6B950_9FLAO</name>
<reference evidence="2" key="1">
    <citation type="submission" date="2022-07" db="EMBL/GenBank/DDBJ databases">
        <title>Taxonomy of Novel Oxalotrophic and Methylotrophic Bacteria.</title>
        <authorList>
            <person name="Sahin N."/>
            <person name="Tani A."/>
        </authorList>
    </citation>
    <scope>NUCLEOTIDE SEQUENCE</scope>
    <source>
        <strain evidence="2">AM327</strain>
    </source>
</reference>
<evidence type="ECO:0000259" key="1">
    <source>
        <dbReference type="Pfam" id="PF20448"/>
    </source>
</evidence>
<evidence type="ECO:0000313" key="2">
    <source>
        <dbReference type="EMBL" id="GLB54210.1"/>
    </source>
</evidence>
<evidence type="ECO:0000313" key="3">
    <source>
        <dbReference type="Proteomes" id="UP001143545"/>
    </source>
</evidence>
<organism evidence="2 3">
    <name type="scientific">Neptunitalea chrysea</name>
    <dbReference type="NCBI Taxonomy" id="1647581"/>
    <lineage>
        <taxon>Bacteria</taxon>
        <taxon>Pseudomonadati</taxon>
        <taxon>Bacteroidota</taxon>
        <taxon>Flavobacteriia</taxon>
        <taxon>Flavobacteriales</taxon>
        <taxon>Flavobacteriaceae</taxon>
        <taxon>Neptunitalea</taxon>
    </lineage>
</organism>
<sequence length="196" mass="22619">MKLVFYVLISCFWVAVGYTQEQVVPIENQADYAEAHDSTPYYYKDINHVLDKFIGTWEVTSGTEYLKINITKLTKRSLDEPLYESNDYQDILKVTLVSYKKNNIEVYNNCAIAIVYSPIYLLDVNTAKFYYHEPTTGCKRNKGGNLTLTYLPNQGSNGELQWHRDTFIHEGAQCFNGGTVDRSEFLIPRDLTLQKL</sequence>
<proteinExistence type="predicted"/>
<dbReference type="RefSeq" id="WP_281756602.1">
    <property type="nucleotide sequence ID" value="NZ_BRVP01000062.1"/>
</dbReference>